<organism evidence="2 3">
    <name type="scientific">Elsinoe australis</name>
    <dbReference type="NCBI Taxonomy" id="40998"/>
    <lineage>
        <taxon>Eukaryota</taxon>
        <taxon>Fungi</taxon>
        <taxon>Dikarya</taxon>
        <taxon>Ascomycota</taxon>
        <taxon>Pezizomycotina</taxon>
        <taxon>Dothideomycetes</taxon>
        <taxon>Dothideomycetidae</taxon>
        <taxon>Myriangiales</taxon>
        <taxon>Elsinoaceae</taxon>
        <taxon>Elsinoe</taxon>
    </lineage>
</organism>
<reference evidence="2 3" key="1">
    <citation type="submission" date="2018-02" db="EMBL/GenBank/DDBJ databases">
        <title>Draft genome sequences of Elsinoe sp., causing black scab on jojoba.</title>
        <authorList>
            <person name="Stodart B."/>
            <person name="Jeffress S."/>
            <person name="Ash G."/>
            <person name="Arun Chinnappa K."/>
        </authorList>
    </citation>
    <scope>NUCLEOTIDE SEQUENCE [LARGE SCALE GENOMIC DNA]</scope>
    <source>
        <strain evidence="2 3">Hillstone_2</strain>
    </source>
</reference>
<dbReference type="InterPro" id="IPR036020">
    <property type="entry name" value="WW_dom_sf"/>
</dbReference>
<evidence type="ECO:0000313" key="3">
    <source>
        <dbReference type="Proteomes" id="UP000308133"/>
    </source>
</evidence>
<accession>A0A4U7ARY2</accession>
<dbReference type="EMBL" id="PTQR01000129">
    <property type="protein sequence ID" value="TKX18284.1"/>
    <property type="molecule type" value="Genomic_DNA"/>
</dbReference>
<protein>
    <recommendedName>
        <fullName evidence="4">WW domain-containing protein</fullName>
    </recommendedName>
</protein>
<name>A0A4U7ARY2_9PEZI</name>
<evidence type="ECO:0000313" key="2">
    <source>
        <dbReference type="EMBL" id="TKX18284.1"/>
    </source>
</evidence>
<proteinExistence type="predicted"/>
<comment type="caution">
    <text evidence="2">The sequence shown here is derived from an EMBL/GenBank/DDBJ whole genome shotgun (WGS) entry which is preliminary data.</text>
</comment>
<dbReference type="Proteomes" id="UP000308133">
    <property type="component" value="Unassembled WGS sequence"/>
</dbReference>
<sequence>MQSAGQIDPGTKCTPATAPPSQELRQGKSDNIVLERPLEWRRWIDKQDWWNYNRGQILLFNSRDDHHPTYVPTQDLFPSSLPWPWEVVLIQEQHGDSVFYVMWFQNHEKRVMQEHFPPGHVFVSGKGILPITEAREHNSSKGQTVEILRPCDFEGKRTSVHPNGWKEGFLMSKAGQELERHKDEWASMSADDKAEVLRRVSYVFPAADKQSDVGSETVTGYHWLDIPRPDRVRWHPRQPENELPIGWEAWIYLPTGEVFYYDRVSKKDSKTHPTKSFHVEGLPLGFGLKWAKIDGKWRTYFVDHERKTNTWSAPPGYVVDERVGFKKVPVVGKDAAE</sequence>
<gene>
    <name evidence="2" type="ORF">C1H76_9552</name>
</gene>
<dbReference type="AlphaFoldDB" id="A0A4U7ARY2"/>
<evidence type="ECO:0008006" key="4">
    <source>
        <dbReference type="Google" id="ProtNLM"/>
    </source>
</evidence>
<dbReference type="SUPFAM" id="SSF51045">
    <property type="entry name" value="WW domain"/>
    <property type="match status" value="1"/>
</dbReference>
<evidence type="ECO:0000256" key="1">
    <source>
        <dbReference type="SAM" id="MobiDB-lite"/>
    </source>
</evidence>
<feature type="region of interest" description="Disordered" evidence="1">
    <location>
        <begin position="1"/>
        <end position="28"/>
    </location>
</feature>